<feature type="region of interest" description="Disordered" evidence="8">
    <location>
        <begin position="422"/>
        <end position="449"/>
    </location>
</feature>
<evidence type="ECO:0000256" key="7">
    <source>
        <dbReference type="ARBA" id="ARBA00024033"/>
    </source>
</evidence>
<feature type="transmembrane region" description="Helical" evidence="9">
    <location>
        <begin position="169"/>
        <end position="195"/>
    </location>
</feature>
<feature type="transmembrane region" description="Helical" evidence="9">
    <location>
        <begin position="100"/>
        <end position="120"/>
    </location>
</feature>
<gene>
    <name evidence="10" type="ORF">E3O44_12865</name>
</gene>
<evidence type="ECO:0000256" key="1">
    <source>
        <dbReference type="ARBA" id="ARBA00004651"/>
    </source>
</evidence>
<proteinExistence type="inferred from homology"/>
<organism evidence="10 11">
    <name type="scientific">Cryobacterium algoricola</name>
    <dbReference type="NCBI Taxonomy" id="1259183"/>
    <lineage>
        <taxon>Bacteria</taxon>
        <taxon>Bacillati</taxon>
        <taxon>Actinomycetota</taxon>
        <taxon>Actinomycetes</taxon>
        <taxon>Micrococcales</taxon>
        <taxon>Microbacteriaceae</taxon>
        <taxon>Cryobacterium</taxon>
    </lineage>
</organism>
<feature type="transmembrane region" description="Helical" evidence="9">
    <location>
        <begin position="358"/>
        <end position="375"/>
    </location>
</feature>
<feature type="transmembrane region" description="Helical" evidence="9">
    <location>
        <begin position="312"/>
        <end position="329"/>
    </location>
</feature>
<evidence type="ECO:0000313" key="11">
    <source>
        <dbReference type="Proteomes" id="UP000297608"/>
    </source>
</evidence>
<comment type="subcellular location">
    <subcellularLocation>
        <location evidence="1">Cell membrane</location>
        <topology evidence="1">Multi-pass membrane protein</topology>
    </subcellularLocation>
</comment>
<dbReference type="InterPro" id="IPR018584">
    <property type="entry name" value="GT87"/>
</dbReference>
<feature type="transmembrane region" description="Helical" evidence="9">
    <location>
        <begin position="279"/>
        <end position="300"/>
    </location>
</feature>
<feature type="transmembrane region" description="Helical" evidence="9">
    <location>
        <begin position="26"/>
        <end position="49"/>
    </location>
</feature>
<protein>
    <submittedName>
        <fullName evidence="10">DUF2029 domain-containing protein</fullName>
    </submittedName>
</protein>
<feature type="transmembrane region" description="Helical" evidence="9">
    <location>
        <begin position="70"/>
        <end position="94"/>
    </location>
</feature>
<evidence type="ECO:0000256" key="4">
    <source>
        <dbReference type="ARBA" id="ARBA00022692"/>
    </source>
</evidence>
<dbReference type="Proteomes" id="UP000297608">
    <property type="component" value="Unassembled WGS sequence"/>
</dbReference>
<evidence type="ECO:0000256" key="3">
    <source>
        <dbReference type="ARBA" id="ARBA00022679"/>
    </source>
</evidence>
<evidence type="ECO:0000313" key="10">
    <source>
        <dbReference type="EMBL" id="TFB85886.1"/>
    </source>
</evidence>
<evidence type="ECO:0000256" key="2">
    <source>
        <dbReference type="ARBA" id="ARBA00022475"/>
    </source>
</evidence>
<evidence type="ECO:0000256" key="6">
    <source>
        <dbReference type="ARBA" id="ARBA00023136"/>
    </source>
</evidence>
<feature type="transmembrane region" description="Helical" evidence="9">
    <location>
        <begin position="202"/>
        <end position="221"/>
    </location>
</feature>
<keyword evidence="3" id="KW-0808">Transferase</keyword>
<evidence type="ECO:0000256" key="9">
    <source>
        <dbReference type="SAM" id="Phobius"/>
    </source>
</evidence>
<feature type="transmembrane region" description="Helical" evidence="9">
    <location>
        <begin position="127"/>
        <end position="149"/>
    </location>
</feature>
<sequence length="449" mass="48076">MRKWNVPDSPTPKPPVWSASGVSLRVALWAGFVVVHAWLVYLCFTAIGWPLGDVDVVYLGWATDAASGQALVGITAPFVYPLLAVVPIFAALAFGTASYTATWLGIVALLNAVAFAALTGRRRGPRALLAAAWWLGFLLLLGPIALARIDSITAPLVILAVLWLRTRPVWGTVILTIATWVKIWPIAVIAALVVASKQRMRAGYVFLATSAVIVLTAFALGSGLRVFSFISEQTSRGIQIESPVGAIWMVQAALRIPGSYIYYDHDILTFQVVGPGSSIAVALMTPVLALGIAAVLLIALRATRAGATFEKLFPPLVLALVVTLMAVNKVGSPQFVIWLAAPTILGILLWGRGWRTPTILVAVIAGLTQLVYPYLYDWLLVANPLMVLALSARNVLEFVLLAWAIREVWALGSRSVPHGAVRGGHHGDNAAPHDPPAAGLDRPILTPRE</sequence>
<keyword evidence="5 9" id="KW-1133">Transmembrane helix</keyword>
<feature type="transmembrane region" description="Helical" evidence="9">
    <location>
        <begin position="335"/>
        <end position="351"/>
    </location>
</feature>
<dbReference type="EMBL" id="SOFG01000016">
    <property type="protein sequence ID" value="TFB85886.1"/>
    <property type="molecule type" value="Genomic_DNA"/>
</dbReference>
<evidence type="ECO:0000256" key="8">
    <source>
        <dbReference type="SAM" id="MobiDB-lite"/>
    </source>
</evidence>
<dbReference type="Pfam" id="PF09594">
    <property type="entry name" value="GT87"/>
    <property type="match status" value="1"/>
</dbReference>
<comment type="caution">
    <text evidence="10">The sequence shown here is derived from an EMBL/GenBank/DDBJ whole genome shotgun (WGS) entry which is preliminary data.</text>
</comment>
<evidence type="ECO:0000256" key="5">
    <source>
        <dbReference type="ARBA" id="ARBA00022989"/>
    </source>
</evidence>
<keyword evidence="4 9" id="KW-0812">Transmembrane</keyword>
<keyword evidence="2" id="KW-1003">Cell membrane</keyword>
<comment type="similarity">
    <text evidence="7">Belongs to the glycosyltransferase 87 family.</text>
</comment>
<accession>A0ABY2IAK6</accession>
<name>A0ABY2IAK6_9MICO</name>
<reference evidence="10 11" key="1">
    <citation type="submission" date="2019-03" db="EMBL/GenBank/DDBJ databases">
        <title>Genomics of glacier-inhabiting Cryobacterium strains.</title>
        <authorList>
            <person name="Liu Q."/>
            <person name="Xin Y.-H."/>
        </authorList>
    </citation>
    <scope>NUCLEOTIDE SEQUENCE [LARGE SCALE GENOMIC DNA]</scope>
    <source>
        <strain evidence="10 11">MDB2-B</strain>
    </source>
</reference>
<keyword evidence="6 9" id="KW-0472">Membrane</keyword>
<keyword evidence="11" id="KW-1185">Reference proteome</keyword>